<dbReference type="EMBL" id="VSSQ01002264">
    <property type="protein sequence ID" value="MPM14352.1"/>
    <property type="molecule type" value="Genomic_DNA"/>
</dbReference>
<reference evidence="1" key="1">
    <citation type="submission" date="2019-08" db="EMBL/GenBank/DDBJ databases">
        <authorList>
            <person name="Kucharzyk K."/>
            <person name="Murdoch R.W."/>
            <person name="Higgins S."/>
            <person name="Loffler F."/>
        </authorList>
    </citation>
    <scope>NUCLEOTIDE SEQUENCE</scope>
</reference>
<protein>
    <submittedName>
        <fullName evidence="1">Uncharacterized protein</fullName>
    </submittedName>
</protein>
<gene>
    <name evidence="1" type="ORF">SDC9_60714</name>
</gene>
<evidence type="ECO:0000313" key="1">
    <source>
        <dbReference type="EMBL" id="MPM14352.1"/>
    </source>
</evidence>
<accession>A0A644XDT5</accession>
<dbReference type="AlphaFoldDB" id="A0A644XDT5"/>
<organism evidence="1">
    <name type="scientific">bioreactor metagenome</name>
    <dbReference type="NCBI Taxonomy" id="1076179"/>
    <lineage>
        <taxon>unclassified sequences</taxon>
        <taxon>metagenomes</taxon>
        <taxon>ecological metagenomes</taxon>
    </lineage>
</organism>
<name>A0A644XDT5_9ZZZZ</name>
<comment type="caution">
    <text evidence="1">The sequence shown here is derived from an EMBL/GenBank/DDBJ whole genome shotgun (WGS) entry which is preliminary data.</text>
</comment>
<sequence>MRMRSSLGIIGHAPALLSFSQHKTLFSSAWAHMGEVAWLRSLHSLCSACRTQAVLGQGSGHAPLFTPARLTKLRLSDDLSASAAVLSVFAFQPCLPVQLGRLRNAVALFDASCLHPAEDCCDRSRLGTGIPAARGHLQPQWSALLPGADSFDTHSHGFQFFKPGFRFLFQHRPLLGSNCPIHHSRQEPRVCFSSGTQRIYGVRIGVVDLSCLNWLCYDGCTETKEITL</sequence>
<proteinExistence type="predicted"/>